<evidence type="ECO:0000256" key="3">
    <source>
        <dbReference type="ARBA" id="ARBA00022692"/>
    </source>
</evidence>
<dbReference type="OrthoDB" id="5638726at2"/>
<dbReference type="RefSeq" id="WP_051246161.1">
    <property type="nucleotide sequence ID" value="NZ_CP062939.1"/>
</dbReference>
<feature type="transmembrane region" description="Helical" evidence="7">
    <location>
        <begin position="6"/>
        <end position="30"/>
    </location>
</feature>
<evidence type="ECO:0000256" key="2">
    <source>
        <dbReference type="ARBA" id="ARBA00022475"/>
    </source>
</evidence>
<organism evidence="8 9">
    <name type="scientific">Bifidobacterium subtile</name>
    <dbReference type="NCBI Taxonomy" id="77635"/>
    <lineage>
        <taxon>Bacteria</taxon>
        <taxon>Bacillati</taxon>
        <taxon>Actinomycetota</taxon>
        <taxon>Actinomycetes</taxon>
        <taxon>Bifidobacteriales</taxon>
        <taxon>Bifidobacteriaceae</taxon>
        <taxon>Bifidobacterium</taxon>
    </lineage>
</organism>
<feature type="transmembrane region" description="Helical" evidence="7">
    <location>
        <begin position="75"/>
        <end position="96"/>
    </location>
</feature>
<dbReference type="EMBL" id="JGZR01000016">
    <property type="protein sequence ID" value="KFI98871.1"/>
    <property type="molecule type" value="Genomic_DNA"/>
</dbReference>
<accession>A0A087DTM1</accession>
<dbReference type="Pfam" id="PF01810">
    <property type="entry name" value="LysE"/>
    <property type="match status" value="2"/>
</dbReference>
<feature type="compositionally biased region" description="Low complexity" evidence="6">
    <location>
        <begin position="161"/>
        <end position="181"/>
    </location>
</feature>
<keyword evidence="4 7" id="KW-1133">Transmembrane helix</keyword>
<evidence type="ECO:0000256" key="1">
    <source>
        <dbReference type="ARBA" id="ARBA00004651"/>
    </source>
</evidence>
<gene>
    <name evidence="8" type="ORF">BISU_2073</name>
</gene>
<evidence type="ECO:0000256" key="7">
    <source>
        <dbReference type="SAM" id="Phobius"/>
    </source>
</evidence>
<reference evidence="8 9" key="1">
    <citation type="submission" date="2014-03" db="EMBL/GenBank/DDBJ databases">
        <title>Genomics of Bifidobacteria.</title>
        <authorList>
            <person name="Ventura M."/>
            <person name="Milani C."/>
            <person name="Lugli G.A."/>
        </authorList>
    </citation>
    <scope>NUCLEOTIDE SEQUENCE [LARGE SCALE GENOMIC DNA]</scope>
    <source>
        <strain evidence="8 9">LMG 11597</strain>
    </source>
</reference>
<evidence type="ECO:0000256" key="4">
    <source>
        <dbReference type="ARBA" id="ARBA00022989"/>
    </source>
</evidence>
<feature type="transmembrane region" description="Helical" evidence="7">
    <location>
        <begin position="287"/>
        <end position="307"/>
    </location>
</feature>
<feature type="compositionally biased region" description="Polar residues" evidence="6">
    <location>
        <begin position="149"/>
        <end position="160"/>
    </location>
</feature>
<feature type="region of interest" description="Disordered" evidence="6">
    <location>
        <begin position="149"/>
        <end position="212"/>
    </location>
</feature>
<dbReference type="InterPro" id="IPR001123">
    <property type="entry name" value="LeuE-type"/>
</dbReference>
<dbReference type="PANTHER" id="PTHR30086">
    <property type="entry name" value="ARGININE EXPORTER PROTEIN ARGO"/>
    <property type="match status" value="1"/>
</dbReference>
<protein>
    <submittedName>
        <fullName evidence="8">Lysine transporter LysE</fullName>
    </submittedName>
</protein>
<evidence type="ECO:0000256" key="5">
    <source>
        <dbReference type="ARBA" id="ARBA00023136"/>
    </source>
</evidence>
<sequence length="308" mass="31884">MTIAALPILLTGFTSQASLIVAVGAQNAFVIRQGIARSHVPAIVGICIAADAILITLGTRGMGAVVERHPSAMSALTWIGAAVLMLYAVLAFKRVFARVRALRRYRADIAEHMPGGADISVTDAAVADTAVPGAAVADAIVTDTATVASTEDCSGHNTGNSSVAGDGRAASSGAGANKAIGRAASNQPTRNQPTRNEVSHRPQASDTRRTEQSPLRADVMACLGFTFLNPNVYLDTIVLMGGLAATYGTTLKWSFAAGAILCSVLWFTLLGALSVTMSRLFHSTQAWIALDSVIGVAMVLISLHLALG</sequence>
<dbReference type="Proteomes" id="UP000029055">
    <property type="component" value="Unassembled WGS sequence"/>
</dbReference>
<comment type="subcellular location">
    <subcellularLocation>
        <location evidence="1">Cell membrane</location>
        <topology evidence="1">Multi-pass membrane protein</topology>
    </subcellularLocation>
</comment>
<evidence type="ECO:0000313" key="8">
    <source>
        <dbReference type="EMBL" id="KFI98871.1"/>
    </source>
</evidence>
<dbReference type="PANTHER" id="PTHR30086:SF20">
    <property type="entry name" value="ARGININE EXPORTER PROTEIN ARGO-RELATED"/>
    <property type="match status" value="1"/>
</dbReference>
<feature type="transmembrane region" description="Helical" evidence="7">
    <location>
        <begin position="253"/>
        <end position="275"/>
    </location>
</feature>
<evidence type="ECO:0000256" key="6">
    <source>
        <dbReference type="SAM" id="MobiDB-lite"/>
    </source>
</evidence>
<dbReference type="AlphaFoldDB" id="A0A087DTM1"/>
<keyword evidence="3 7" id="KW-0812">Transmembrane</keyword>
<proteinExistence type="predicted"/>
<keyword evidence="9" id="KW-1185">Reference proteome</keyword>
<evidence type="ECO:0000313" key="9">
    <source>
        <dbReference type="Proteomes" id="UP000029055"/>
    </source>
</evidence>
<dbReference type="STRING" id="77635.BISU_2073"/>
<name>A0A087DTM1_9BIFI</name>
<feature type="compositionally biased region" description="Polar residues" evidence="6">
    <location>
        <begin position="184"/>
        <end position="196"/>
    </location>
</feature>
<keyword evidence="2" id="KW-1003">Cell membrane</keyword>
<dbReference type="eggNOG" id="COG1279">
    <property type="taxonomic scope" value="Bacteria"/>
</dbReference>
<dbReference type="GO" id="GO:0005886">
    <property type="term" value="C:plasma membrane"/>
    <property type="evidence" value="ECO:0007669"/>
    <property type="project" value="UniProtKB-SubCell"/>
</dbReference>
<feature type="transmembrane region" description="Helical" evidence="7">
    <location>
        <begin position="42"/>
        <end position="63"/>
    </location>
</feature>
<dbReference type="GO" id="GO:0015171">
    <property type="term" value="F:amino acid transmembrane transporter activity"/>
    <property type="evidence" value="ECO:0007669"/>
    <property type="project" value="TreeGrafter"/>
</dbReference>
<comment type="caution">
    <text evidence="8">The sequence shown here is derived from an EMBL/GenBank/DDBJ whole genome shotgun (WGS) entry which is preliminary data.</text>
</comment>
<keyword evidence="5 7" id="KW-0472">Membrane</keyword>